<dbReference type="PANTHER" id="PTHR35040">
    <property type="match status" value="1"/>
</dbReference>
<dbReference type="Pfam" id="PF12138">
    <property type="entry name" value="Spherulin4"/>
    <property type="match status" value="1"/>
</dbReference>
<name>A0ABS3XFS4_9ACTN</name>
<organism evidence="1 2">
    <name type="scientific">Streptomyces oryzae</name>
    <dbReference type="NCBI Taxonomy" id="1434886"/>
    <lineage>
        <taxon>Bacteria</taxon>
        <taxon>Bacillati</taxon>
        <taxon>Actinomycetota</taxon>
        <taxon>Actinomycetes</taxon>
        <taxon>Kitasatosporales</taxon>
        <taxon>Streptomycetaceae</taxon>
        <taxon>Streptomyces</taxon>
    </lineage>
</organism>
<evidence type="ECO:0000313" key="2">
    <source>
        <dbReference type="Proteomes" id="UP001519064"/>
    </source>
</evidence>
<dbReference type="InterPro" id="IPR021986">
    <property type="entry name" value="Spherulin4"/>
</dbReference>
<keyword evidence="2" id="KW-1185">Reference proteome</keyword>
<dbReference type="RefSeq" id="WP_209241063.1">
    <property type="nucleotide sequence ID" value="NZ_JADKMA010000103.1"/>
</dbReference>
<gene>
    <name evidence="1" type="ORF">ITI46_20140</name>
</gene>
<comment type="caution">
    <text evidence="1">The sequence shown here is derived from an EMBL/GenBank/DDBJ whole genome shotgun (WGS) entry which is preliminary data.</text>
</comment>
<protein>
    <submittedName>
        <fullName evidence="1">Phage tail protein</fullName>
    </submittedName>
</protein>
<sequence length="282" mass="30106">MPYLTTPPGQVRLAGAGSGAVRQRLGLGVPGCAHPMLAPMEWAELSRPGLGARPGPGLAGGPLHWVVLDISDGPGTRPDPFCAPAAAALQSAGVAVLGRLEMRDGVRTFGELVSEAHRFLDWYRVDGFYLAHCPGDPGRLRHVQRLTATLRALCGGAGSGHGGHAYGGGARTGHLVLAHGHHPCPEYLECADQMVTYAGSWGDYRWSQAEEWTAAHPAERFCHLVHSLPHTHLEEALRIARWQGAGTVCFTDRTRARGQDPWAALPGYWDEIVSCLGPGVSE</sequence>
<accession>A0ABS3XFS4</accession>
<proteinExistence type="predicted"/>
<dbReference type="PANTHER" id="PTHR35040:SF9">
    <property type="entry name" value="4-LIKE CELL SURFACE PROTEIN, PUTATIVE (AFU_ORTHOLOGUE AFUA_4G14080)-RELATED"/>
    <property type="match status" value="1"/>
</dbReference>
<reference evidence="1 2" key="1">
    <citation type="submission" date="2020-11" db="EMBL/GenBank/DDBJ databases">
        <title>Streptomyces spirodelae sp. nov., isolated from duckweed.</title>
        <authorList>
            <person name="Saimee Y."/>
            <person name="Duangmal K."/>
        </authorList>
    </citation>
    <scope>NUCLEOTIDE SEQUENCE [LARGE SCALE GENOMIC DNA]</scope>
    <source>
        <strain evidence="1 2">S16-07</strain>
    </source>
</reference>
<dbReference type="Proteomes" id="UP001519064">
    <property type="component" value="Unassembled WGS sequence"/>
</dbReference>
<evidence type="ECO:0000313" key="1">
    <source>
        <dbReference type="EMBL" id="MBO8193956.1"/>
    </source>
</evidence>
<dbReference type="EMBL" id="JADKMA010000103">
    <property type="protein sequence ID" value="MBO8193956.1"/>
    <property type="molecule type" value="Genomic_DNA"/>
</dbReference>